<dbReference type="EMBL" id="JADNYJ010000090">
    <property type="protein sequence ID" value="KAF8887443.1"/>
    <property type="molecule type" value="Genomic_DNA"/>
</dbReference>
<protein>
    <recommendedName>
        <fullName evidence="3">Nephrocystin 3-like N-terminal domain-containing protein</fullName>
    </recommendedName>
</protein>
<sequence>MLQAIGDRLTKRKPTGDAHNEKPAKRPNTTIPVKNRLLQGEDTIMNMAPPVTNRPLQSEDTIMNLDPLVTNRPLQGEDTIMNLAPPHSTTFVGDTFNGGVSHSAVGGTGNSNYMLSGNAQIHVTPPASLIVPRQLEQAVNYAAFHDSEARCNAPRCLADTRVAVLNKLMKWTDSSDPDPHVTNAAIMWFYGPAGSGKTAIAQTLAQKLVQSNLLLADYFFSKQVASMQDQYAGFVATLAYQIVANKSFPSSVRSHIYTVVNRDPLIFTRTLEVQLKSLIVEPLQPLFNSGYISKRARPHVVIIDGLDECITIDRRNNWKTDKQVIILDAIASTFENHPNIPLLFLITSRPQYDIKNQFELPLLDRISTRLVLDGTFHPDKDIKRFLLHEFKNIRKTHPLKRELPHKWPSKEIIKGLVQTSSGQFIYPSMVIKFVKSTRHHPQERLSIIQKLRPSSARERPFEELDAIYSHILSCVKNLPKVLAILASQILPMRRPSSASPSSSASASSPERVVEKTQITLHHLEKILCMSQARIRVLLCDLGSLLKLHKDGSIYLYHASLQDFLLDQERAKQYYIHPPYYHGLFALCLVRLFEGPLPPDFPSLNLDLPMLAFHIEQAMASSILENEISQFDPLQFCINSRLGPTTFHEIKAYVRSIQNSKLSRAAQLYADRWDLVTNSWASEEQMRI</sequence>
<dbReference type="AlphaFoldDB" id="A0A9P5TJ79"/>
<dbReference type="Gene3D" id="3.40.50.300">
    <property type="entry name" value="P-loop containing nucleotide triphosphate hydrolases"/>
    <property type="match status" value="1"/>
</dbReference>
<organism evidence="4 5">
    <name type="scientific">Gymnopilus junonius</name>
    <name type="common">Spectacular rustgill mushroom</name>
    <name type="synonym">Gymnopilus spectabilis subsp. junonius</name>
    <dbReference type="NCBI Taxonomy" id="109634"/>
    <lineage>
        <taxon>Eukaryota</taxon>
        <taxon>Fungi</taxon>
        <taxon>Dikarya</taxon>
        <taxon>Basidiomycota</taxon>
        <taxon>Agaricomycotina</taxon>
        <taxon>Agaricomycetes</taxon>
        <taxon>Agaricomycetidae</taxon>
        <taxon>Agaricales</taxon>
        <taxon>Agaricineae</taxon>
        <taxon>Hymenogastraceae</taxon>
        <taxon>Gymnopilus</taxon>
    </lineage>
</organism>
<dbReference type="InterPro" id="IPR027417">
    <property type="entry name" value="P-loop_NTPase"/>
</dbReference>
<feature type="compositionally biased region" description="Basic and acidic residues" evidence="2">
    <location>
        <begin position="14"/>
        <end position="24"/>
    </location>
</feature>
<evidence type="ECO:0000256" key="2">
    <source>
        <dbReference type="SAM" id="MobiDB-lite"/>
    </source>
</evidence>
<dbReference type="PANTHER" id="PTHR10039:SF14">
    <property type="entry name" value="NACHT DOMAIN-CONTAINING PROTEIN"/>
    <property type="match status" value="1"/>
</dbReference>
<dbReference type="Pfam" id="PF24883">
    <property type="entry name" value="NPHP3_N"/>
    <property type="match status" value="1"/>
</dbReference>
<reference evidence="4" key="1">
    <citation type="submission" date="2020-11" db="EMBL/GenBank/DDBJ databases">
        <authorList>
            <consortium name="DOE Joint Genome Institute"/>
            <person name="Ahrendt S."/>
            <person name="Riley R."/>
            <person name="Andreopoulos W."/>
            <person name="LaButti K."/>
            <person name="Pangilinan J."/>
            <person name="Ruiz-duenas F.J."/>
            <person name="Barrasa J.M."/>
            <person name="Sanchez-Garcia M."/>
            <person name="Camarero S."/>
            <person name="Miyauchi S."/>
            <person name="Serrano A."/>
            <person name="Linde D."/>
            <person name="Babiker R."/>
            <person name="Drula E."/>
            <person name="Ayuso-Fernandez I."/>
            <person name="Pacheco R."/>
            <person name="Padilla G."/>
            <person name="Ferreira P."/>
            <person name="Barriuso J."/>
            <person name="Kellner H."/>
            <person name="Castanera R."/>
            <person name="Alfaro M."/>
            <person name="Ramirez L."/>
            <person name="Pisabarro A.G."/>
            <person name="Kuo A."/>
            <person name="Tritt A."/>
            <person name="Lipzen A."/>
            <person name="He G."/>
            <person name="Yan M."/>
            <person name="Ng V."/>
            <person name="Cullen D."/>
            <person name="Martin F."/>
            <person name="Rosso M.-N."/>
            <person name="Henrissat B."/>
            <person name="Hibbett D."/>
            <person name="Martinez A.T."/>
            <person name="Grigoriev I.V."/>
        </authorList>
    </citation>
    <scope>NUCLEOTIDE SEQUENCE</scope>
    <source>
        <strain evidence="4">AH 44721</strain>
    </source>
</reference>
<evidence type="ECO:0000313" key="5">
    <source>
        <dbReference type="Proteomes" id="UP000724874"/>
    </source>
</evidence>
<proteinExistence type="predicted"/>
<dbReference type="Proteomes" id="UP000724874">
    <property type="component" value="Unassembled WGS sequence"/>
</dbReference>
<keyword evidence="5" id="KW-1185">Reference proteome</keyword>
<accession>A0A9P5TJ79</accession>
<dbReference type="PANTHER" id="PTHR10039">
    <property type="entry name" value="AMELOGENIN"/>
    <property type="match status" value="1"/>
</dbReference>
<feature type="region of interest" description="Disordered" evidence="2">
    <location>
        <begin position="1"/>
        <end position="30"/>
    </location>
</feature>
<dbReference type="SUPFAM" id="SSF52540">
    <property type="entry name" value="P-loop containing nucleoside triphosphate hydrolases"/>
    <property type="match status" value="1"/>
</dbReference>
<dbReference type="OrthoDB" id="5967843at2759"/>
<dbReference type="InterPro" id="IPR056884">
    <property type="entry name" value="NPHP3-like_N"/>
</dbReference>
<keyword evidence="1" id="KW-0677">Repeat</keyword>
<evidence type="ECO:0000256" key="1">
    <source>
        <dbReference type="ARBA" id="ARBA00022737"/>
    </source>
</evidence>
<evidence type="ECO:0000259" key="3">
    <source>
        <dbReference type="Pfam" id="PF24883"/>
    </source>
</evidence>
<evidence type="ECO:0000313" key="4">
    <source>
        <dbReference type="EMBL" id="KAF8887443.1"/>
    </source>
</evidence>
<feature type="domain" description="Nephrocystin 3-like N-terminal" evidence="3">
    <location>
        <begin position="183"/>
        <end position="349"/>
    </location>
</feature>
<comment type="caution">
    <text evidence="4">The sequence shown here is derived from an EMBL/GenBank/DDBJ whole genome shotgun (WGS) entry which is preliminary data.</text>
</comment>
<name>A0A9P5TJ79_GYMJU</name>
<gene>
    <name evidence="4" type="ORF">CPB84DRAFT_1786845</name>
</gene>